<dbReference type="PANTHER" id="PTHR30126:SF40">
    <property type="entry name" value="HTH-TYPE TRANSCRIPTIONAL REGULATOR GLTR"/>
    <property type="match status" value="1"/>
</dbReference>
<comment type="caution">
    <text evidence="6">The sequence shown here is derived from an EMBL/GenBank/DDBJ whole genome shotgun (WGS) entry which is preliminary data.</text>
</comment>
<dbReference type="InterPro" id="IPR005119">
    <property type="entry name" value="LysR_subst-bd"/>
</dbReference>
<dbReference type="InterPro" id="IPR036390">
    <property type="entry name" value="WH_DNA-bd_sf"/>
</dbReference>
<accession>A0ABT0BUC0</accession>
<dbReference type="SUPFAM" id="SSF53850">
    <property type="entry name" value="Periplasmic binding protein-like II"/>
    <property type="match status" value="1"/>
</dbReference>
<sequence length="318" mass="35591">MRLPPDFDLHALEVFLLTVELGGMTQCAQRLRITQSAVSQTIARLEVGIGLPLFDRTLRPLGLTLTGKALYQRGDALLSAAKAAYDEVRQGAERPLDLVTVGMSETLATQLTAPLLQRHREQANRWRMRASISIKQRNEFLARHFDMLITGANMLERTVGLDYHFVVEDPFVLIFPADYDGPLDPVLVPPELPFVRYSLDCGMGQRVEQQLTRMKWRLPNLIEVDITHQQLTTVALGMGWSMASVLCLAAQPGLISQMRVAPLPRGQFSRRIDVISRIGELGELPEMTAKLAQDVIRETTFPTVIEELPWLEGLIANA</sequence>
<dbReference type="SUPFAM" id="SSF46785">
    <property type="entry name" value="Winged helix' DNA-binding domain"/>
    <property type="match status" value="1"/>
</dbReference>
<evidence type="ECO:0000256" key="3">
    <source>
        <dbReference type="ARBA" id="ARBA00023125"/>
    </source>
</evidence>
<organism evidence="6 7">
    <name type="scientific">Novosphingobium beihaiensis</name>
    <dbReference type="NCBI Taxonomy" id="2930389"/>
    <lineage>
        <taxon>Bacteria</taxon>
        <taxon>Pseudomonadati</taxon>
        <taxon>Pseudomonadota</taxon>
        <taxon>Alphaproteobacteria</taxon>
        <taxon>Sphingomonadales</taxon>
        <taxon>Sphingomonadaceae</taxon>
        <taxon>Novosphingobium</taxon>
    </lineage>
</organism>
<keyword evidence="3" id="KW-0238">DNA-binding</keyword>
<evidence type="ECO:0000313" key="7">
    <source>
        <dbReference type="Proteomes" id="UP001202281"/>
    </source>
</evidence>
<dbReference type="PANTHER" id="PTHR30126">
    <property type="entry name" value="HTH-TYPE TRANSCRIPTIONAL REGULATOR"/>
    <property type="match status" value="1"/>
</dbReference>
<evidence type="ECO:0000256" key="1">
    <source>
        <dbReference type="ARBA" id="ARBA00009437"/>
    </source>
</evidence>
<dbReference type="PROSITE" id="PS50931">
    <property type="entry name" value="HTH_LYSR"/>
    <property type="match status" value="1"/>
</dbReference>
<keyword evidence="4" id="KW-0804">Transcription</keyword>
<evidence type="ECO:0000256" key="4">
    <source>
        <dbReference type="ARBA" id="ARBA00023163"/>
    </source>
</evidence>
<keyword evidence="2" id="KW-0805">Transcription regulation</keyword>
<keyword evidence="7" id="KW-1185">Reference proteome</keyword>
<evidence type="ECO:0000259" key="5">
    <source>
        <dbReference type="PROSITE" id="PS50931"/>
    </source>
</evidence>
<gene>
    <name evidence="6" type="ORF">MTR66_17185</name>
</gene>
<dbReference type="InterPro" id="IPR036388">
    <property type="entry name" value="WH-like_DNA-bd_sf"/>
</dbReference>
<name>A0ABT0BUC0_9SPHN</name>
<evidence type="ECO:0000313" key="6">
    <source>
        <dbReference type="EMBL" id="MCJ2188543.1"/>
    </source>
</evidence>
<dbReference type="Gene3D" id="1.10.10.10">
    <property type="entry name" value="Winged helix-like DNA-binding domain superfamily/Winged helix DNA-binding domain"/>
    <property type="match status" value="1"/>
</dbReference>
<dbReference type="Pfam" id="PF00126">
    <property type="entry name" value="HTH_1"/>
    <property type="match status" value="1"/>
</dbReference>
<dbReference type="RefSeq" id="WP_243923304.1">
    <property type="nucleotide sequence ID" value="NZ_JALHLG010000037.1"/>
</dbReference>
<comment type="similarity">
    <text evidence="1">Belongs to the LysR transcriptional regulatory family.</text>
</comment>
<dbReference type="Proteomes" id="UP001202281">
    <property type="component" value="Unassembled WGS sequence"/>
</dbReference>
<dbReference type="Pfam" id="PF03466">
    <property type="entry name" value="LysR_substrate"/>
    <property type="match status" value="1"/>
</dbReference>
<reference evidence="6 7" key="1">
    <citation type="submission" date="2022-04" db="EMBL/GenBank/DDBJ databases">
        <title>Identification of a novel bacterium isolated from mangrove sediments.</title>
        <authorList>
            <person name="Pan X."/>
        </authorList>
    </citation>
    <scope>NUCLEOTIDE SEQUENCE [LARGE SCALE GENOMIC DNA]</scope>
    <source>
        <strain evidence="6 7">B2638</strain>
    </source>
</reference>
<dbReference type="Gene3D" id="3.40.190.10">
    <property type="entry name" value="Periplasmic binding protein-like II"/>
    <property type="match status" value="2"/>
</dbReference>
<feature type="domain" description="HTH lysR-type" evidence="5">
    <location>
        <begin position="7"/>
        <end position="64"/>
    </location>
</feature>
<protein>
    <submittedName>
        <fullName evidence="6">LysR family transcriptional regulator</fullName>
    </submittedName>
</protein>
<dbReference type="EMBL" id="JALHLG010000037">
    <property type="protein sequence ID" value="MCJ2188543.1"/>
    <property type="molecule type" value="Genomic_DNA"/>
</dbReference>
<dbReference type="PRINTS" id="PR00039">
    <property type="entry name" value="HTHLYSR"/>
</dbReference>
<evidence type="ECO:0000256" key="2">
    <source>
        <dbReference type="ARBA" id="ARBA00023015"/>
    </source>
</evidence>
<proteinExistence type="inferred from homology"/>
<dbReference type="InterPro" id="IPR000847">
    <property type="entry name" value="LysR_HTH_N"/>
</dbReference>